<organism evidence="1 2">
    <name type="scientific">Vallitalea maricola</name>
    <dbReference type="NCBI Taxonomy" id="3074433"/>
    <lineage>
        <taxon>Bacteria</taxon>
        <taxon>Bacillati</taxon>
        <taxon>Bacillota</taxon>
        <taxon>Clostridia</taxon>
        <taxon>Lachnospirales</taxon>
        <taxon>Vallitaleaceae</taxon>
        <taxon>Vallitalea</taxon>
    </lineage>
</organism>
<accession>A0ACB5UNI6</accession>
<evidence type="ECO:0000313" key="2">
    <source>
        <dbReference type="Proteomes" id="UP001374599"/>
    </source>
</evidence>
<evidence type="ECO:0000313" key="1">
    <source>
        <dbReference type="EMBL" id="GMQ64083.1"/>
    </source>
</evidence>
<keyword evidence="2" id="KW-1185">Reference proteome</keyword>
<name>A0ACB5UNI6_9FIRM</name>
<proteinExistence type="predicted"/>
<dbReference type="Proteomes" id="UP001374599">
    <property type="component" value="Unassembled WGS sequence"/>
</dbReference>
<dbReference type="EMBL" id="BTPU01000060">
    <property type="protein sequence ID" value="GMQ64083.1"/>
    <property type="molecule type" value="Genomic_DNA"/>
</dbReference>
<comment type="caution">
    <text evidence="1">The sequence shown here is derived from an EMBL/GenBank/DDBJ whole genome shotgun (WGS) entry which is preliminary data.</text>
</comment>
<sequence length="255" mass="29030">MGMKKLYIHRFLWIGFFIIIWEVTYYSNVYARQIFPSIEQIIKSLGVSITKGDLLMQIGFSFIIILKGLLIGIVLSVLLSFLDYFFNNFSSLLDTIIGILHPLPGIALLPLVIIWFGVGEKAILVIIVHSVLWPMTINMKTGFRSVDNVYIEVSKNLGMNIWQIFYYVLIPLSLLHIVSGLKIGWSRAWRALISSEMVFGAIGPFGGLGWFIFEKRVYMDTPGMYAGLVVIIIIGMIMEDFIFGRLEKKCEEILS</sequence>
<reference evidence="1" key="1">
    <citation type="submission" date="2023-09" db="EMBL/GenBank/DDBJ databases">
        <title>Vallitalea sediminicola and Vallitalea maricola sp. nov., anaerobic bacteria isolated from marine sediment.</title>
        <authorList>
            <person name="Hirano S."/>
            <person name="Maeda A."/>
            <person name="Terahara T."/>
            <person name="Mori K."/>
            <person name="Hamada M."/>
            <person name="Matsumoto R."/>
            <person name="Kobayashi T."/>
        </authorList>
    </citation>
    <scope>NUCLEOTIDE SEQUENCE</scope>
    <source>
        <strain evidence="1">AN17-2</strain>
    </source>
</reference>
<protein>
    <submittedName>
        <fullName evidence="1">ABC transporter permease</fullName>
    </submittedName>
</protein>
<gene>
    <name evidence="1" type="ORF">AN2V17_33200</name>
</gene>